<sequence>MKTFLPLRRLLSSAVTFLCFSASAQTLPFSDSKIQPPQLGAPQRGSLVGTYAQTAFGPADVARGGFSLAAPFSVPTERGAPLASPFPAYSADAGLSEWGHGWQATLAITRWRVRGDLDYATDELSSPWGRLVAGNDGYWYPAGLSGPVRVQLAGTVLTAFLPDGSTWTFGGQARAVTAQGTYAWYLQDVVSATGRQTHFDYEANASGRLFVTAVSYGGTGNNFQYRIELSYAPTAHVFSDYRSGQALELDRRVSQVRVKARHAALGTFQERWRYELGYQEAGIGTAFYLSQVQQLFSSGETAPPVHYTYHSPASALSSAQFQPVPKLFAALMAWGEDSIQPSRATMLDADRDGRLDFEHSQRHTLFVQEESGFRAEELPVPAAGTEADCRPQESDSNEPRLLTQMWPELDTYQVVSVRNNAAFTHTDVKVCGREGTLMVSRTLPGSWELGANTRLVDVDRDFQPDLVRVYEGGFEVLPNTSTGPHEVTFGGVHGGALMPVFSPQVSWVHDMNGDSLPDLVSRFDGGYVVWLGKGRFGFEPSGQTLPVRITGGEDLTDLSSYSTTFMDVNRDGLTDVLLSRADIASLFINTGTHFAEFSVPALGFYDGLTSPLANGDFSGSGNISLTVTKFGQAFSAALDRPETGLLASADDGKGTVLHFKYGRTPATPGARFRQPVLSALEVESSGYDKATYTYQYLGPSYHSEGKYLVGFDSVVRQDTAITHAVNFLNGDTFAGLMTSATRTDVRTPLVQEYEYHQYEDAVFQGVGFKRLKEEGTGYRDPAHPALSVEEKSQTLAFAGLCPIQSVHTSRSGSLTTATQLSHLPALAQHLHCLPASLTLTGTHSQAALDFQYQGTIARNAVGLVERVEALGPQGPLVLQSVLYNRDATVRSVSTPAQGTTSFEYEAGSLLLKKVTQPGGVVLEAAERSPTQDGLLSLVTRRGQNTLTQRFRYDGQERLVKQWDSLGAATEANPNLLLEYHYATATRPGSIAATSLVEAASGAKSTTLEYATAAGEKVATATRIPEGWVFDGVTTRSRQQLKSLSHMRPNLPANTDMATLDYATLLNGVEWTASARAAGFGYELEVLTRLHANVQKKTDTSWALEGNLVRQETKVNGTYTRLSYLDAGKRLVRYEDEAQTAYLYGYDVLGRLRSVLLPGGQGHRVAYDGYGRVARVERDGIATVAYQYAPTTGLLSTKLFLTPQDSLVRTESYQYDAIGRRTHTVHADAASGATQTYRFYFDGASPSQPTNTTWPGFLTAITGEGYTKLLQYRMDGSLLKSTFTLHGWRTVETQSTYAEGGAASLESATLKDSNGQFLSATTRAYAWDSYGRIKAIRLNGQPWATLQYNALGQLSLADFGSGTSVGFGYDSLTRRRTFVTQQTPAVMSSVGWTLNARGLTGAEALQVGGVSLSRQYGYSVQGFLTSSADAQGAYGYDFDAAGLPTSITEGAATRSLLQGGNTLTAGNSVYTFDALGRTQSKDGLLLTYGPNGQVAQAQKGATTWKFLYDEDGQRILKQDSAGNSVAAYLPGGSYLDASGLSLPVRVEGQLVGLLQNGTFQPLAADHRGTVLADADGTPRLASPFGNRATHPSSSAALDYVQKAYDADLGFIRMGVRDYDATLNRFTTPDPLFLESPEKCLTSPVECNLYGYVRNQPLDFIDPTGTEGLGDPVKTGTEWKVVNYTGQVETLQNGMQVLRYSITATASQTGSGGPQMDVQLKGSAVYYGTQAEIAGIQGKVSAQMGGVSAGAKISATGVKGSIGLNIVSVNAEAAGVGVEVGWKFEFGFGAGIDGLEVKMPFVSVKFDPVAFVSSVYSGVKYTLKNPPVSALTVSAVGGGFGRMLQSPANIAAYIRNEVIQREQYMKQVETARLLEQMATPPPKNSLVCQ</sequence>
<dbReference type="PANTHER" id="PTHR32305:SF15">
    <property type="entry name" value="PROTEIN RHSA-RELATED"/>
    <property type="match status" value="1"/>
</dbReference>
<dbReference type="InterPro" id="IPR028994">
    <property type="entry name" value="Integrin_alpha_N"/>
</dbReference>
<dbReference type="PANTHER" id="PTHR32305">
    <property type="match status" value="1"/>
</dbReference>
<protein>
    <submittedName>
        <fullName evidence="5">RHS repeat-associated core domain-containing protein</fullName>
    </submittedName>
</protein>
<feature type="chain" id="PRO_5010381233" evidence="3">
    <location>
        <begin position="25"/>
        <end position="1887"/>
    </location>
</feature>
<evidence type="ECO:0000259" key="4">
    <source>
        <dbReference type="Pfam" id="PF25023"/>
    </source>
</evidence>
<dbReference type="EMBL" id="FOAP01000007">
    <property type="protein sequence ID" value="SEL59920.1"/>
    <property type="molecule type" value="Genomic_DNA"/>
</dbReference>
<gene>
    <name evidence="5" type="ORF">SAMN05444354_10759</name>
</gene>
<accession>A0A1H7RHX3</accession>
<dbReference type="InterPro" id="IPR013517">
    <property type="entry name" value="FG-GAP"/>
</dbReference>
<feature type="signal peptide" evidence="3">
    <location>
        <begin position="1"/>
        <end position="24"/>
    </location>
</feature>
<evidence type="ECO:0000313" key="5">
    <source>
        <dbReference type="EMBL" id="SEL59920.1"/>
    </source>
</evidence>
<evidence type="ECO:0000256" key="1">
    <source>
        <dbReference type="ARBA" id="ARBA00022729"/>
    </source>
</evidence>
<proteinExistence type="predicted"/>
<name>A0A1H7RHX3_STIAU</name>
<organism evidence="5 6">
    <name type="scientific">Stigmatella aurantiaca</name>
    <dbReference type="NCBI Taxonomy" id="41"/>
    <lineage>
        <taxon>Bacteria</taxon>
        <taxon>Pseudomonadati</taxon>
        <taxon>Myxococcota</taxon>
        <taxon>Myxococcia</taxon>
        <taxon>Myxococcales</taxon>
        <taxon>Cystobacterineae</taxon>
        <taxon>Archangiaceae</taxon>
        <taxon>Stigmatella</taxon>
    </lineage>
</organism>
<dbReference type="RefSeq" id="WP_075007119.1">
    <property type="nucleotide sequence ID" value="NZ_FOAP01000007.1"/>
</dbReference>
<dbReference type="InterPro" id="IPR056823">
    <property type="entry name" value="TEN-like_YD-shell"/>
</dbReference>
<feature type="domain" description="Teneurin-like YD-shell" evidence="4">
    <location>
        <begin position="1137"/>
        <end position="1655"/>
    </location>
</feature>
<dbReference type="Pfam" id="PF13517">
    <property type="entry name" value="FG-GAP_3"/>
    <property type="match status" value="1"/>
</dbReference>
<dbReference type="NCBIfam" id="TIGR03696">
    <property type="entry name" value="Rhs_assc_core"/>
    <property type="match status" value="1"/>
</dbReference>
<dbReference type="InterPro" id="IPR022385">
    <property type="entry name" value="Rhs_assc_core"/>
</dbReference>
<evidence type="ECO:0000313" key="6">
    <source>
        <dbReference type="Proteomes" id="UP000182719"/>
    </source>
</evidence>
<dbReference type="OrthoDB" id="5458729at2"/>
<dbReference type="Gene3D" id="2.180.10.10">
    <property type="entry name" value="RHS repeat-associated core"/>
    <property type="match status" value="1"/>
</dbReference>
<dbReference type="Pfam" id="PF25023">
    <property type="entry name" value="TEN_YD-shell"/>
    <property type="match status" value="1"/>
</dbReference>
<keyword evidence="1 3" id="KW-0732">Signal</keyword>
<evidence type="ECO:0000256" key="2">
    <source>
        <dbReference type="ARBA" id="ARBA00022737"/>
    </source>
</evidence>
<reference evidence="6" key="1">
    <citation type="submission" date="2016-10" db="EMBL/GenBank/DDBJ databases">
        <authorList>
            <person name="Varghese N."/>
            <person name="Submissions S."/>
        </authorList>
    </citation>
    <scope>NUCLEOTIDE SEQUENCE [LARGE SCALE GENOMIC DNA]</scope>
    <source>
        <strain evidence="6">DSM 17044</strain>
    </source>
</reference>
<dbReference type="Proteomes" id="UP000182719">
    <property type="component" value="Unassembled WGS sequence"/>
</dbReference>
<dbReference type="SUPFAM" id="SSF69318">
    <property type="entry name" value="Integrin alpha N-terminal domain"/>
    <property type="match status" value="1"/>
</dbReference>
<evidence type="ECO:0000256" key="3">
    <source>
        <dbReference type="SAM" id="SignalP"/>
    </source>
</evidence>
<keyword evidence="2" id="KW-0677">Repeat</keyword>
<dbReference type="InterPro" id="IPR050708">
    <property type="entry name" value="T6SS_VgrG/RHS"/>
</dbReference>
<keyword evidence="6" id="KW-1185">Reference proteome</keyword>